<dbReference type="Proteomes" id="UP000186601">
    <property type="component" value="Unassembled WGS sequence"/>
</dbReference>
<proteinExistence type="inferred from homology"/>
<keyword evidence="4" id="KW-0926">Vacuole</keyword>
<evidence type="ECO:0000256" key="5">
    <source>
        <dbReference type="ARBA" id="ARBA00022753"/>
    </source>
</evidence>
<comment type="caution">
    <text evidence="12">The sequence shown here is derived from an EMBL/GenBank/DDBJ whole genome shotgun (WGS) entry which is preliminary data.</text>
</comment>
<dbReference type="OrthoDB" id="10254720at2759"/>
<protein>
    <recommendedName>
        <fullName evidence="8">Endosomal/vacuolar adapter protein YPT35</fullName>
    </recommendedName>
    <alternativeName>
        <fullName evidence="9">PX domain-containing protein YPT35</fullName>
    </alternativeName>
</protein>
<dbReference type="InterPro" id="IPR001683">
    <property type="entry name" value="PX_dom"/>
</dbReference>
<evidence type="ECO:0000256" key="6">
    <source>
        <dbReference type="ARBA" id="ARBA00023136"/>
    </source>
</evidence>
<dbReference type="STRING" id="98765.A0A2R6NST0"/>
<dbReference type="Pfam" id="PF00787">
    <property type="entry name" value="PX"/>
    <property type="match status" value="1"/>
</dbReference>
<feature type="region of interest" description="Disordered" evidence="10">
    <location>
        <begin position="69"/>
        <end position="91"/>
    </location>
</feature>
<evidence type="ECO:0000256" key="4">
    <source>
        <dbReference type="ARBA" id="ARBA00022554"/>
    </source>
</evidence>
<reference evidence="12 13" key="1">
    <citation type="submission" date="2018-02" db="EMBL/GenBank/DDBJ databases">
        <title>Genome sequence of the basidiomycete white-rot fungus Phlebia centrifuga.</title>
        <authorList>
            <person name="Granchi Z."/>
            <person name="Peng M."/>
            <person name="de Vries R.P."/>
            <person name="Hilden K."/>
            <person name="Makela M.R."/>
            <person name="Grigoriev I."/>
            <person name="Riley R."/>
        </authorList>
    </citation>
    <scope>NUCLEOTIDE SEQUENCE [LARGE SCALE GENOMIC DNA]</scope>
    <source>
        <strain evidence="12 13">FBCC195</strain>
    </source>
</reference>
<accession>A0A2R6NST0</accession>
<comment type="function">
    <text evidence="7">Recruits the lipid transfer protein VPS13 to endosomal and vacuolar membranes.</text>
</comment>
<dbReference type="Gene3D" id="3.30.1520.10">
    <property type="entry name" value="Phox-like domain"/>
    <property type="match status" value="1"/>
</dbReference>
<dbReference type="CDD" id="cd07280">
    <property type="entry name" value="PX_YPT35"/>
    <property type="match status" value="1"/>
</dbReference>
<gene>
    <name evidence="12" type="ORF">PHLCEN_2v8745</name>
</gene>
<dbReference type="PROSITE" id="PS50195">
    <property type="entry name" value="PX"/>
    <property type="match status" value="1"/>
</dbReference>
<comment type="subcellular location">
    <subcellularLocation>
        <location evidence="2">Endosome</location>
    </subcellularLocation>
    <subcellularLocation>
        <location evidence="1">Vacuole membrane</location>
        <topology evidence="1">Peripheral membrane protein</topology>
    </subcellularLocation>
</comment>
<dbReference type="PANTHER" id="PTHR10555">
    <property type="entry name" value="SORTING NEXIN"/>
    <property type="match status" value="1"/>
</dbReference>
<evidence type="ECO:0000256" key="1">
    <source>
        <dbReference type="ARBA" id="ARBA00004148"/>
    </source>
</evidence>
<evidence type="ECO:0000256" key="3">
    <source>
        <dbReference type="ARBA" id="ARBA00007426"/>
    </source>
</evidence>
<evidence type="ECO:0000256" key="8">
    <source>
        <dbReference type="ARBA" id="ARBA00033774"/>
    </source>
</evidence>
<dbReference type="AlphaFoldDB" id="A0A2R6NST0"/>
<dbReference type="GO" id="GO:0032266">
    <property type="term" value="F:phosphatidylinositol-3-phosphate binding"/>
    <property type="evidence" value="ECO:0007669"/>
    <property type="project" value="InterPro"/>
</dbReference>
<dbReference type="SUPFAM" id="SSF64268">
    <property type="entry name" value="PX domain"/>
    <property type="match status" value="1"/>
</dbReference>
<sequence length="225" mass="25003">MASSANTNTASPNARTNGRHSSEASPESHPFKNSTSLLEVIPQGIDIEEESRLYDELCNSPLPDTAFDFEYSDNFPNDDHPRTRNRPPSVFSAEDAPSIWLADNSNSGSSTGFARDVHIAGWTHVGDKLGGAYIVYDCAITTKEGTVMHTHKRYSAFAQLYAHLRATLPAAQQRFVPPLPPKNPLSKFRATFLDRRRRALQHWLASVLLHPDVGGCEAVRQWVME</sequence>
<evidence type="ECO:0000256" key="7">
    <source>
        <dbReference type="ARBA" id="ARBA00033728"/>
    </source>
</evidence>
<dbReference type="GO" id="GO:0010008">
    <property type="term" value="C:endosome membrane"/>
    <property type="evidence" value="ECO:0007669"/>
    <property type="project" value="UniProtKB-SubCell"/>
</dbReference>
<keyword evidence="6" id="KW-0472">Membrane</keyword>
<evidence type="ECO:0000256" key="2">
    <source>
        <dbReference type="ARBA" id="ARBA00004177"/>
    </source>
</evidence>
<dbReference type="GO" id="GO:0005774">
    <property type="term" value="C:vacuolar membrane"/>
    <property type="evidence" value="ECO:0007669"/>
    <property type="project" value="UniProtKB-SubCell"/>
</dbReference>
<evidence type="ECO:0000313" key="13">
    <source>
        <dbReference type="Proteomes" id="UP000186601"/>
    </source>
</evidence>
<dbReference type="InterPro" id="IPR037917">
    <property type="entry name" value="Ypt35_PX"/>
</dbReference>
<evidence type="ECO:0000256" key="9">
    <source>
        <dbReference type="ARBA" id="ARBA00033785"/>
    </source>
</evidence>
<evidence type="ECO:0000313" key="12">
    <source>
        <dbReference type="EMBL" id="PSR76004.1"/>
    </source>
</evidence>
<keyword evidence="13" id="KW-1185">Reference proteome</keyword>
<dbReference type="PANTHER" id="PTHR10555:SF170">
    <property type="entry name" value="FI18122P1"/>
    <property type="match status" value="1"/>
</dbReference>
<organism evidence="12 13">
    <name type="scientific">Hermanssonia centrifuga</name>
    <dbReference type="NCBI Taxonomy" id="98765"/>
    <lineage>
        <taxon>Eukaryota</taxon>
        <taxon>Fungi</taxon>
        <taxon>Dikarya</taxon>
        <taxon>Basidiomycota</taxon>
        <taxon>Agaricomycotina</taxon>
        <taxon>Agaricomycetes</taxon>
        <taxon>Polyporales</taxon>
        <taxon>Meruliaceae</taxon>
        <taxon>Hermanssonia</taxon>
    </lineage>
</organism>
<feature type="region of interest" description="Disordered" evidence="10">
    <location>
        <begin position="1"/>
        <end position="37"/>
    </location>
</feature>
<feature type="compositionally biased region" description="Polar residues" evidence="10">
    <location>
        <begin position="1"/>
        <end position="16"/>
    </location>
</feature>
<comment type="similarity">
    <text evidence="3">Belongs to the YPT35 family.</text>
</comment>
<dbReference type="InterPro" id="IPR036871">
    <property type="entry name" value="PX_dom_sf"/>
</dbReference>
<dbReference type="EMBL" id="MLYV02000868">
    <property type="protein sequence ID" value="PSR76004.1"/>
    <property type="molecule type" value="Genomic_DNA"/>
</dbReference>
<keyword evidence="5" id="KW-0967">Endosome</keyword>
<dbReference type="SMART" id="SM00312">
    <property type="entry name" value="PX"/>
    <property type="match status" value="1"/>
</dbReference>
<feature type="domain" description="PX" evidence="11">
    <location>
        <begin position="114"/>
        <end position="225"/>
    </location>
</feature>
<evidence type="ECO:0000259" key="11">
    <source>
        <dbReference type="PROSITE" id="PS50195"/>
    </source>
</evidence>
<name>A0A2R6NST0_9APHY</name>
<evidence type="ECO:0000256" key="10">
    <source>
        <dbReference type="SAM" id="MobiDB-lite"/>
    </source>
</evidence>